<evidence type="ECO:0000313" key="3">
    <source>
        <dbReference type="EMBL" id="GGC06337.1"/>
    </source>
</evidence>
<dbReference type="Proteomes" id="UP000620266">
    <property type="component" value="Unassembled WGS sequence"/>
</dbReference>
<comment type="caution">
    <text evidence="3">The sequence shown here is derived from an EMBL/GenBank/DDBJ whole genome shotgun (WGS) entry which is preliminary data.</text>
</comment>
<dbReference type="EMBL" id="BMCG01000003">
    <property type="protein sequence ID" value="GGC06337.1"/>
    <property type="molecule type" value="Genomic_DNA"/>
</dbReference>
<evidence type="ECO:0000259" key="2">
    <source>
        <dbReference type="Pfam" id="PF03886"/>
    </source>
</evidence>
<evidence type="ECO:0000256" key="1">
    <source>
        <dbReference type="SAM" id="SignalP"/>
    </source>
</evidence>
<feature type="chain" id="PRO_5035304324" description="ABC-type transport auxiliary lipoprotein component domain-containing protein" evidence="1">
    <location>
        <begin position="31"/>
        <end position="210"/>
    </location>
</feature>
<keyword evidence="1" id="KW-0732">Signal</keyword>
<keyword evidence="4" id="KW-1185">Reference proteome</keyword>
<proteinExistence type="predicted"/>
<dbReference type="Pfam" id="PF03886">
    <property type="entry name" value="ABC_trans_aux"/>
    <property type="match status" value="1"/>
</dbReference>
<feature type="signal peptide" evidence="1">
    <location>
        <begin position="1"/>
        <end position="30"/>
    </location>
</feature>
<name>A0A8J2UNL2_9BURK</name>
<dbReference type="SUPFAM" id="SSF159594">
    <property type="entry name" value="XCC0632-like"/>
    <property type="match status" value="1"/>
</dbReference>
<evidence type="ECO:0000313" key="4">
    <source>
        <dbReference type="Proteomes" id="UP000620266"/>
    </source>
</evidence>
<dbReference type="AlphaFoldDB" id="A0A8J2UNL2"/>
<accession>A0A8J2UNL2</accession>
<dbReference type="Gene3D" id="3.40.50.10610">
    <property type="entry name" value="ABC-type transport auxiliary lipoprotein component"/>
    <property type="match status" value="1"/>
</dbReference>
<organism evidence="3 4">
    <name type="scientific">Oxalicibacterium flavum</name>
    <dbReference type="NCBI Taxonomy" id="179467"/>
    <lineage>
        <taxon>Bacteria</taxon>
        <taxon>Pseudomonadati</taxon>
        <taxon>Pseudomonadota</taxon>
        <taxon>Betaproteobacteria</taxon>
        <taxon>Burkholderiales</taxon>
        <taxon>Oxalobacteraceae</taxon>
        <taxon>Oxalicibacterium</taxon>
    </lineage>
</organism>
<feature type="domain" description="ABC-type transport auxiliary lipoprotein component" evidence="2">
    <location>
        <begin position="44"/>
        <end position="199"/>
    </location>
</feature>
<gene>
    <name evidence="3" type="ORF">GCM10007205_14390</name>
</gene>
<reference evidence="3" key="1">
    <citation type="journal article" date="2014" name="Int. J. Syst. Evol. Microbiol.">
        <title>Complete genome sequence of Corynebacterium casei LMG S-19264T (=DSM 44701T), isolated from a smear-ripened cheese.</title>
        <authorList>
            <consortium name="US DOE Joint Genome Institute (JGI-PGF)"/>
            <person name="Walter F."/>
            <person name="Albersmeier A."/>
            <person name="Kalinowski J."/>
            <person name="Ruckert C."/>
        </authorList>
    </citation>
    <scope>NUCLEOTIDE SEQUENCE</scope>
    <source>
        <strain evidence="3">CCM 7086</strain>
    </source>
</reference>
<dbReference type="InterPro" id="IPR005586">
    <property type="entry name" value="ABC_trans_aux"/>
</dbReference>
<reference evidence="3" key="2">
    <citation type="submission" date="2020-09" db="EMBL/GenBank/DDBJ databases">
        <authorList>
            <person name="Sun Q."/>
            <person name="Sedlacek I."/>
        </authorList>
    </citation>
    <scope>NUCLEOTIDE SEQUENCE</scope>
    <source>
        <strain evidence="3">CCM 7086</strain>
    </source>
</reference>
<dbReference type="PROSITE" id="PS51257">
    <property type="entry name" value="PROKAR_LIPOPROTEIN"/>
    <property type="match status" value="1"/>
</dbReference>
<protein>
    <recommendedName>
        <fullName evidence="2">ABC-type transport auxiliary lipoprotein component domain-containing protein</fullName>
    </recommendedName>
</protein>
<sequence>MSKPFPSFSRRGGAALLLLSAALLSGCASDGPRLSLFDLGPTRSQPAAQDTATGTLPAVSLANIEAPAWLDSQLMFYRLDYANQLQPRAYANSQWTMPPAQLFAQRLKTSLTRAGGVVISASDGAINVPVLRLELDEFSQHFNSAHDSVGEVAIRASLYDGRVLRAQKTFVRQVPAASADAQGGAAALSSASDAVIQDMRTWLAALPPKP</sequence>
<dbReference type="RefSeq" id="WP_188395555.1">
    <property type="nucleotide sequence ID" value="NZ_BMCG01000003.1"/>
</dbReference>